<evidence type="ECO:0008006" key="3">
    <source>
        <dbReference type="Google" id="ProtNLM"/>
    </source>
</evidence>
<dbReference type="CDD" id="cd10791">
    <property type="entry name" value="GH38N_AMII_like_1"/>
    <property type="match status" value="1"/>
</dbReference>
<dbReference type="KEGG" id="sre:PTSG_09435"/>
<sequence length="733" mass="80364">MMMTMMGCSRGGGSGWAAASGAVVVLVAVLTVFAPPTTAALTVHVVQTCHLDVGFAETAAGELDNYRRYLVEAQNISEALKTMKNPDNAGLIFTTHPYVVSLLLDCPPGMGFTCPTEQERATIIAGLKQGNIVMQAFPHNSETATMSTELFVAGLQLGKRLARDLNISAPTVMTQRDVPGATRGMIPLLASAGVRGFSVGVNTASLPPAVPRVFVWRDEASNTDVLASLHPHGYGGIDKSDCIVIDGFDHVLCPDYKGDNEGPWSVIEVLQHWKQLKKEFPGATIVPSSFDSYFEILESVKHRLPVITQEIADTWIYGIASDPYKNTAYRALERARVSCLGSGACSAADAVMLNFTRLLLKNPEHTWGGDVKKYLHDEDNWLNVDFHRLQYSADNYVQIASMWQEQRDWGLKFARQAVPTSHPLTSFISDELAGTSPQLPSLSGYSQVADVTKEMRVGGFVVSFNATTGAIASLVHASSETVLASTANQIGTFEYKVHAASEYETFFDEYAQRIDGKIPSYFPKDFGKPGLYNNSIIANTTIVHAPIKAAFVKNDSQAASVVLQLQPPNIAHLRANFGPPDSVWIEYSFDSSRVNISLLLSNKTATRLPESAWFKFAPRVSSSGWTMGKLADANVNPLDVAVNGSRHLHAVWDGVRHSSGVSLRTLDAPLLSWGDTNPFPTPSGDWQPDVSRGVNFCLFNNIWGTNYIMWVPFRKDEHSYKYRFQLSLQQQQQ</sequence>
<dbReference type="OMA" id="TNFPMWW"/>
<dbReference type="InParanoid" id="F2UML9"/>
<dbReference type="InterPro" id="IPR032482">
    <property type="entry name" value="DUF5054"/>
</dbReference>
<organism evidence="1 2">
    <name type="scientific">Salpingoeca rosetta (strain ATCC 50818 / BSB-021)</name>
    <dbReference type="NCBI Taxonomy" id="946362"/>
    <lineage>
        <taxon>Eukaryota</taxon>
        <taxon>Choanoflagellata</taxon>
        <taxon>Craspedida</taxon>
        <taxon>Salpingoecidae</taxon>
        <taxon>Salpingoeca</taxon>
    </lineage>
</organism>
<dbReference type="GeneID" id="16070242"/>
<dbReference type="Pfam" id="PF16477">
    <property type="entry name" value="DUF5054"/>
    <property type="match status" value="1"/>
</dbReference>
<dbReference type="Proteomes" id="UP000007799">
    <property type="component" value="Unassembled WGS sequence"/>
</dbReference>
<protein>
    <recommendedName>
        <fullName evidence="3">Glycoside hydrolase family 38 N-terminal domain-containing protein</fullName>
    </recommendedName>
</protein>
<evidence type="ECO:0000313" key="1">
    <source>
        <dbReference type="EMBL" id="EGD78368.1"/>
    </source>
</evidence>
<dbReference type="InterPro" id="IPR027291">
    <property type="entry name" value="Glyco_hydro_38_N_sf"/>
</dbReference>
<dbReference type="InterPro" id="IPR011330">
    <property type="entry name" value="Glyco_hydro/deAcase_b/a-brl"/>
</dbReference>
<proteinExistence type="predicted"/>
<dbReference type="GO" id="GO:0005975">
    <property type="term" value="P:carbohydrate metabolic process"/>
    <property type="evidence" value="ECO:0007669"/>
    <property type="project" value="InterPro"/>
</dbReference>
<dbReference type="eggNOG" id="ENOG502QVYK">
    <property type="taxonomic scope" value="Eukaryota"/>
</dbReference>
<gene>
    <name evidence="1" type="ORF">PTSG_09435</name>
</gene>
<dbReference type="SUPFAM" id="SSF88713">
    <property type="entry name" value="Glycoside hydrolase/deacetylase"/>
    <property type="match status" value="1"/>
</dbReference>
<accession>F2UML9</accession>
<dbReference type="EMBL" id="GL832982">
    <property type="protein sequence ID" value="EGD78368.1"/>
    <property type="molecule type" value="Genomic_DNA"/>
</dbReference>
<dbReference type="AlphaFoldDB" id="F2UML9"/>
<name>F2UML9_SALR5</name>
<dbReference type="Gene3D" id="3.20.110.10">
    <property type="entry name" value="Glycoside hydrolase 38, N terminal domain"/>
    <property type="match status" value="1"/>
</dbReference>
<dbReference type="OrthoDB" id="197879at2759"/>
<evidence type="ECO:0000313" key="2">
    <source>
        <dbReference type="Proteomes" id="UP000007799"/>
    </source>
</evidence>
<reference evidence="1" key="1">
    <citation type="submission" date="2009-08" db="EMBL/GenBank/DDBJ databases">
        <title>Annotation of Salpingoeca rosetta.</title>
        <authorList>
            <consortium name="The Broad Institute Genome Sequencing Platform"/>
            <person name="Russ C."/>
            <person name="Cuomo C."/>
            <person name="Burger G."/>
            <person name="Gray M.W."/>
            <person name="Holland P.W.H."/>
            <person name="King N."/>
            <person name="Lang F.B.F."/>
            <person name="Roger A.J."/>
            <person name="Ruiz-Trillo I."/>
            <person name="Young S.K."/>
            <person name="Zeng Q."/>
            <person name="Gargeya S."/>
            <person name="Alvarado L."/>
            <person name="Berlin A."/>
            <person name="Chapman S.B."/>
            <person name="Chen Z."/>
            <person name="Freedman E."/>
            <person name="Gellesch M."/>
            <person name="Goldberg J."/>
            <person name="Griggs A."/>
            <person name="Gujja S."/>
            <person name="Heilman E."/>
            <person name="Heiman D."/>
            <person name="Howarth C."/>
            <person name="Mehta T."/>
            <person name="Neiman D."/>
            <person name="Pearson M."/>
            <person name="Roberts A."/>
            <person name="Saif S."/>
            <person name="Shea T."/>
            <person name="Shenoy N."/>
            <person name="Sisk P."/>
            <person name="Stolte C."/>
            <person name="Sykes S."/>
            <person name="White J."/>
            <person name="Yandava C."/>
            <person name="Haas B."/>
            <person name="Nusbaum C."/>
            <person name="Birren B."/>
        </authorList>
    </citation>
    <scope>NUCLEOTIDE SEQUENCE</scope>
    <source>
        <strain evidence="1">ATCC 50818</strain>
    </source>
</reference>
<keyword evidence="2" id="KW-1185">Reference proteome</keyword>
<dbReference type="RefSeq" id="XP_004989691.1">
    <property type="nucleotide sequence ID" value="XM_004989634.1"/>
</dbReference>